<accession>G0S3K8</accession>
<dbReference type="OrthoDB" id="4589467at2759"/>
<dbReference type="KEGG" id="cthr:CTHT_0021620"/>
<dbReference type="GeneID" id="18256200"/>
<dbReference type="Proteomes" id="UP000008066">
    <property type="component" value="Unassembled WGS sequence"/>
</dbReference>
<evidence type="ECO:0000313" key="2">
    <source>
        <dbReference type="EMBL" id="EGS20335.1"/>
    </source>
</evidence>
<dbReference type="RefSeq" id="XP_006692631.1">
    <property type="nucleotide sequence ID" value="XM_006692568.1"/>
</dbReference>
<gene>
    <name evidence="2" type="ORF">CTHT_0021620</name>
</gene>
<evidence type="ECO:0000313" key="3">
    <source>
        <dbReference type="Proteomes" id="UP000008066"/>
    </source>
</evidence>
<proteinExistence type="predicted"/>
<feature type="compositionally biased region" description="Low complexity" evidence="1">
    <location>
        <begin position="141"/>
        <end position="157"/>
    </location>
</feature>
<dbReference type="AlphaFoldDB" id="G0S3K8"/>
<dbReference type="HOGENOM" id="CLU_670850_0_0_1"/>
<protein>
    <submittedName>
        <fullName evidence="2">Uncharacterized protein</fullName>
    </submittedName>
</protein>
<feature type="region of interest" description="Disordered" evidence="1">
    <location>
        <begin position="59"/>
        <end position="94"/>
    </location>
</feature>
<reference evidence="2 3" key="1">
    <citation type="journal article" date="2011" name="Cell">
        <title>Insight into structure and assembly of the nuclear pore complex by utilizing the genome of a eukaryotic thermophile.</title>
        <authorList>
            <person name="Amlacher S."/>
            <person name="Sarges P."/>
            <person name="Flemming D."/>
            <person name="van Noort V."/>
            <person name="Kunze R."/>
            <person name="Devos D.P."/>
            <person name="Arumugam M."/>
            <person name="Bork P."/>
            <person name="Hurt E."/>
        </authorList>
    </citation>
    <scope>NUCLEOTIDE SEQUENCE [LARGE SCALE GENOMIC DNA]</scope>
    <source>
        <strain evidence="3">DSM 1495 / CBS 144.50 / IMI 039719</strain>
    </source>
</reference>
<sequence length="410" mass="46943">MDRPLAELSFNELQSSSPTPGEGTILGRPPCAEPNSISPDTEVFPFGYNGESHIFNHANYRRSLRKRNTRKWRNSSRNSRSSRQHRIQTRRSRDIFIQAVREGLELAHSDVPLPGESRSNSSSDSGGEDSYCPTPTFTNRHTSLSPPSTRHSRPPSLDRQNAFCDEQTRKRRQSSDDTMSSQSDSVVYEPEFMSGLDDKDKRDIVELYRFDLLYRNEYERGEGFSLDYIAKEDPVYSVKVVQARPRGKDADTGKPEPACPYRLTLDLDSTPFTKEQEFKAWLDPWYLTGPLSDKKHRRIYNRECWRQEMAEKGDVFVTEPLSRFSQTPTKPITKVIYELADETMEKVVESLDSSATNDFSFCDNIHNTNQLDDDLATEDAVLIDKEDEMKEDPTIDDTSNHWVVLGPDGS</sequence>
<feature type="compositionally biased region" description="Low complexity" evidence="1">
    <location>
        <begin position="176"/>
        <end position="185"/>
    </location>
</feature>
<organism evidence="3">
    <name type="scientific">Chaetomium thermophilum (strain DSM 1495 / CBS 144.50 / IMI 039719)</name>
    <name type="common">Thermochaetoides thermophila</name>
    <dbReference type="NCBI Taxonomy" id="759272"/>
    <lineage>
        <taxon>Eukaryota</taxon>
        <taxon>Fungi</taxon>
        <taxon>Dikarya</taxon>
        <taxon>Ascomycota</taxon>
        <taxon>Pezizomycotina</taxon>
        <taxon>Sordariomycetes</taxon>
        <taxon>Sordariomycetidae</taxon>
        <taxon>Sordariales</taxon>
        <taxon>Chaetomiaceae</taxon>
        <taxon>Thermochaetoides</taxon>
    </lineage>
</organism>
<feature type="compositionally biased region" description="Low complexity" evidence="1">
    <location>
        <begin position="115"/>
        <end position="130"/>
    </location>
</feature>
<feature type="region of interest" description="Disordered" evidence="1">
    <location>
        <begin position="107"/>
        <end position="191"/>
    </location>
</feature>
<feature type="region of interest" description="Disordered" evidence="1">
    <location>
        <begin position="1"/>
        <end position="42"/>
    </location>
</feature>
<name>G0S3K8_CHATD</name>
<dbReference type="EMBL" id="GL988041">
    <property type="protein sequence ID" value="EGS20335.1"/>
    <property type="molecule type" value="Genomic_DNA"/>
</dbReference>
<keyword evidence="3" id="KW-1185">Reference proteome</keyword>
<feature type="compositionally biased region" description="Basic residues" evidence="1">
    <location>
        <begin position="59"/>
        <end position="90"/>
    </location>
</feature>
<dbReference type="OMA" id="NGESHIF"/>
<evidence type="ECO:0000256" key="1">
    <source>
        <dbReference type="SAM" id="MobiDB-lite"/>
    </source>
</evidence>